<evidence type="ECO:0000313" key="9">
    <source>
        <dbReference type="EMBL" id="MDT7042339.1"/>
    </source>
</evidence>
<dbReference type="InterPro" id="IPR029751">
    <property type="entry name" value="Ribosomal_L25_dom"/>
</dbReference>
<keyword evidence="4 5" id="KW-0687">Ribonucleoprotein</keyword>
<protein>
    <recommendedName>
        <fullName evidence="5">Large ribosomal subunit protein bL25</fullName>
    </recommendedName>
    <alternativeName>
        <fullName evidence="5">General stress protein CTC</fullName>
    </alternativeName>
</protein>
<comment type="function">
    <text evidence="5">This is one of the proteins that binds to the 5S RNA in the ribosome where it forms part of the central protuberance.</text>
</comment>
<comment type="caution">
    <text evidence="9">The sequence shown here is derived from an EMBL/GenBank/DDBJ whole genome shotgun (WGS) entry which is preliminary data.</text>
</comment>
<comment type="similarity">
    <text evidence="5">Belongs to the bacterial ribosomal protein bL25 family. CTC subfamily.</text>
</comment>
<dbReference type="EMBL" id="JAQOUE010000001">
    <property type="protein sequence ID" value="MDT7042339.1"/>
    <property type="molecule type" value="Genomic_DNA"/>
</dbReference>
<evidence type="ECO:0000256" key="3">
    <source>
        <dbReference type="ARBA" id="ARBA00022980"/>
    </source>
</evidence>
<evidence type="ECO:0000256" key="2">
    <source>
        <dbReference type="ARBA" id="ARBA00022884"/>
    </source>
</evidence>
<organism evidence="9 10">
    <name type="scientific">Candidatus Nitronereus thalassa</name>
    <dbReference type="NCBI Taxonomy" id="3020898"/>
    <lineage>
        <taxon>Bacteria</taxon>
        <taxon>Pseudomonadati</taxon>
        <taxon>Nitrospirota</taxon>
        <taxon>Nitrospiria</taxon>
        <taxon>Nitrospirales</taxon>
        <taxon>Nitrospiraceae</taxon>
        <taxon>Candidatus Nitronereus</taxon>
    </lineage>
</organism>
<name>A0ABU3K7K1_9BACT</name>
<feature type="compositionally biased region" description="Low complexity" evidence="6">
    <location>
        <begin position="221"/>
        <end position="234"/>
    </location>
</feature>
<dbReference type="InterPro" id="IPR037121">
    <property type="entry name" value="Ribosomal_bL25_C"/>
</dbReference>
<dbReference type="InterPro" id="IPR020056">
    <property type="entry name" value="Rbsml_bL25/Gln-tRNA_synth_N"/>
</dbReference>
<sequence length="234" mass="24547">MKFSAEATARKESGKGVARQIRRNGKIPAVVYGRGKSQLLEMDPSAVAKILMAQAGSTGLVSLRISDGTGETEKTVVIQDHQVDPITGLVLHVDLFEVDMKKTVRVKVQVHITGSVPVGVKVDKGVLHQHMREFHIECLPNALPDQIDIDASELGLGDGIHVRDVQPGPGIKILDDPGDMVVNVAAQISDEKLAAMLAGEPSEAPAAAPTEAAPGDKAKAEAAPAAAKAGEPKK</sequence>
<evidence type="ECO:0000256" key="6">
    <source>
        <dbReference type="SAM" id="MobiDB-lite"/>
    </source>
</evidence>
<feature type="region of interest" description="Disordered" evidence="6">
    <location>
        <begin position="196"/>
        <end position="234"/>
    </location>
</feature>
<dbReference type="InterPro" id="IPR001021">
    <property type="entry name" value="Ribosomal_bL25_long"/>
</dbReference>
<dbReference type="CDD" id="cd00495">
    <property type="entry name" value="Ribosomal_L25_TL5_CTC"/>
    <property type="match status" value="1"/>
</dbReference>
<dbReference type="Pfam" id="PF01386">
    <property type="entry name" value="Ribosomal_L25p"/>
    <property type="match status" value="1"/>
</dbReference>
<dbReference type="Pfam" id="PF14693">
    <property type="entry name" value="Ribosomal_TL5_C"/>
    <property type="match status" value="1"/>
</dbReference>
<dbReference type="HAMAP" id="MF_01334">
    <property type="entry name" value="Ribosomal_bL25_CTC"/>
    <property type="match status" value="1"/>
</dbReference>
<dbReference type="SUPFAM" id="SSF50715">
    <property type="entry name" value="Ribosomal protein L25-like"/>
    <property type="match status" value="1"/>
</dbReference>
<evidence type="ECO:0000259" key="8">
    <source>
        <dbReference type="Pfam" id="PF14693"/>
    </source>
</evidence>
<dbReference type="InterPro" id="IPR020057">
    <property type="entry name" value="Ribosomal_bL25_b-dom"/>
</dbReference>
<dbReference type="GO" id="GO:0005840">
    <property type="term" value="C:ribosome"/>
    <property type="evidence" value="ECO:0007669"/>
    <property type="project" value="UniProtKB-KW"/>
</dbReference>
<feature type="domain" description="Large ribosomal subunit protein bL25 L25" evidence="7">
    <location>
        <begin position="6"/>
        <end position="95"/>
    </location>
</feature>
<feature type="domain" description="Large ribosomal subunit protein bL25 beta" evidence="8">
    <location>
        <begin position="104"/>
        <end position="186"/>
    </location>
</feature>
<evidence type="ECO:0000256" key="1">
    <source>
        <dbReference type="ARBA" id="ARBA00022730"/>
    </source>
</evidence>
<evidence type="ECO:0000259" key="7">
    <source>
        <dbReference type="Pfam" id="PF01386"/>
    </source>
</evidence>
<dbReference type="NCBIfam" id="TIGR00731">
    <property type="entry name" value="bL25_bact_ctc"/>
    <property type="match status" value="1"/>
</dbReference>
<keyword evidence="1 5" id="KW-0699">rRNA-binding</keyword>
<keyword evidence="3 5" id="KW-0689">Ribosomal protein</keyword>
<dbReference type="RefSeq" id="WP_313832723.1">
    <property type="nucleotide sequence ID" value="NZ_JAQOUE010000001.1"/>
</dbReference>
<comment type="subunit">
    <text evidence="5">Part of the 50S ribosomal subunit; part of the 5S rRNA/L5/L18/L25 subcomplex. Contacts the 5S rRNA. Binds to the 5S rRNA independently of L5 and L18.</text>
</comment>
<dbReference type="Gene3D" id="2.170.120.20">
    <property type="entry name" value="Ribosomal protein L25, beta domain"/>
    <property type="match status" value="1"/>
</dbReference>
<accession>A0ABU3K7K1</accession>
<evidence type="ECO:0000256" key="5">
    <source>
        <dbReference type="HAMAP-Rule" id="MF_01334"/>
    </source>
</evidence>
<dbReference type="PANTHER" id="PTHR33284">
    <property type="entry name" value="RIBOSOMAL PROTEIN L25/GLN-TRNA SYNTHETASE, ANTI-CODON-BINDING DOMAIN-CONTAINING PROTEIN"/>
    <property type="match status" value="1"/>
</dbReference>
<proteinExistence type="inferred from homology"/>
<keyword evidence="2 5" id="KW-0694">RNA-binding</keyword>
<evidence type="ECO:0000313" key="10">
    <source>
        <dbReference type="Proteomes" id="UP001250932"/>
    </source>
</evidence>
<keyword evidence="10" id="KW-1185">Reference proteome</keyword>
<feature type="compositionally biased region" description="Low complexity" evidence="6">
    <location>
        <begin position="198"/>
        <end position="213"/>
    </location>
</feature>
<dbReference type="InterPro" id="IPR020930">
    <property type="entry name" value="Ribosomal_uL5_bac-type"/>
</dbReference>
<dbReference type="InterPro" id="IPR011035">
    <property type="entry name" value="Ribosomal_bL25/Gln-tRNA_synth"/>
</dbReference>
<dbReference type="PANTHER" id="PTHR33284:SF1">
    <property type="entry name" value="RIBOSOMAL PROTEIN L25_GLN-TRNA SYNTHETASE, ANTI-CODON-BINDING DOMAIN-CONTAINING PROTEIN"/>
    <property type="match status" value="1"/>
</dbReference>
<gene>
    <name evidence="5" type="primary">rplY</name>
    <name evidence="5" type="synonym">ctc</name>
    <name evidence="9" type="ORF">PPG34_08245</name>
</gene>
<dbReference type="Gene3D" id="2.40.240.10">
    <property type="entry name" value="Ribosomal Protein L25, Chain P"/>
    <property type="match status" value="1"/>
</dbReference>
<dbReference type="Proteomes" id="UP001250932">
    <property type="component" value="Unassembled WGS sequence"/>
</dbReference>
<reference evidence="9 10" key="1">
    <citation type="journal article" date="2023" name="ISME J.">
        <title>Cultivation and genomic characterization of novel and ubiquitous marine nitrite-oxidizing bacteria from the Nitrospirales.</title>
        <authorList>
            <person name="Mueller A.J."/>
            <person name="Daebeler A."/>
            <person name="Herbold C.W."/>
            <person name="Kirkegaard R.H."/>
            <person name="Daims H."/>
        </authorList>
    </citation>
    <scope>NUCLEOTIDE SEQUENCE [LARGE SCALE GENOMIC DNA]</scope>
    <source>
        <strain evidence="9 10">EB</strain>
    </source>
</reference>
<evidence type="ECO:0000256" key="4">
    <source>
        <dbReference type="ARBA" id="ARBA00023274"/>
    </source>
</evidence>